<reference evidence="10 11" key="1">
    <citation type="submission" date="2024-06" db="EMBL/GenBank/DDBJ databases">
        <title>Genomic Encyclopedia of Type Strains, Phase V (KMG-V): Genome sequencing to study the core and pangenomes of soil and plant-associated prokaryotes.</title>
        <authorList>
            <person name="Whitman W."/>
        </authorList>
    </citation>
    <scope>NUCLEOTIDE SEQUENCE [LARGE SCALE GENOMIC DNA]</scope>
    <source>
        <strain evidence="10 11">USDA 160</strain>
    </source>
</reference>
<feature type="domain" description="L,D-TPase catalytic" evidence="9">
    <location>
        <begin position="73"/>
        <end position="106"/>
    </location>
</feature>
<dbReference type="RefSeq" id="WP_028169773.1">
    <property type="nucleotide sequence ID" value="NZ_BJNK01000026.1"/>
</dbReference>
<feature type="region of interest" description="Disordered" evidence="7">
    <location>
        <begin position="59"/>
        <end position="87"/>
    </location>
</feature>
<feature type="signal peptide" evidence="8">
    <location>
        <begin position="1"/>
        <end position="20"/>
    </location>
</feature>
<dbReference type="SUPFAM" id="SSF141523">
    <property type="entry name" value="L,D-transpeptidase catalytic domain-like"/>
    <property type="match status" value="1"/>
</dbReference>
<gene>
    <name evidence="10" type="ORF">ABIF63_007951</name>
</gene>
<keyword evidence="8" id="KW-0732">Signal</keyword>
<evidence type="ECO:0000256" key="5">
    <source>
        <dbReference type="ARBA" id="ARBA00022984"/>
    </source>
</evidence>
<evidence type="ECO:0000256" key="1">
    <source>
        <dbReference type="ARBA" id="ARBA00004752"/>
    </source>
</evidence>
<comment type="pathway">
    <text evidence="1">Cell wall biogenesis; peptidoglycan biosynthesis.</text>
</comment>
<evidence type="ECO:0000256" key="4">
    <source>
        <dbReference type="ARBA" id="ARBA00022960"/>
    </source>
</evidence>
<accession>A0ABV2S3T9</accession>
<dbReference type="Proteomes" id="UP001549291">
    <property type="component" value="Unassembled WGS sequence"/>
</dbReference>
<keyword evidence="4" id="KW-0133">Cell shape</keyword>
<keyword evidence="5" id="KW-0573">Peptidoglycan synthesis</keyword>
<keyword evidence="3" id="KW-0808">Transferase</keyword>
<evidence type="ECO:0000313" key="11">
    <source>
        <dbReference type="Proteomes" id="UP001549291"/>
    </source>
</evidence>
<dbReference type="EMBL" id="JBEPTQ010000002">
    <property type="protein sequence ID" value="MET4723845.1"/>
    <property type="molecule type" value="Genomic_DNA"/>
</dbReference>
<dbReference type="Pfam" id="PF03734">
    <property type="entry name" value="YkuD"/>
    <property type="match status" value="1"/>
</dbReference>
<protein>
    <recommendedName>
        <fullName evidence="9">L,D-TPase catalytic domain-containing protein</fullName>
    </recommendedName>
</protein>
<comment type="similarity">
    <text evidence="2">Belongs to the YkuD family.</text>
</comment>
<sequence length="113" mass="12118">MKRWMLGAVMTLCVICPALASNLDATAVNDAVRPARQPATDKVNAAVVKLQVMLDRPQFSPSEIDGKLGENAHGTAESDKVSKPTSHGCIRLTNWDVRTLGDNVKRASNSSSN</sequence>
<evidence type="ECO:0000313" key="10">
    <source>
        <dbReference type="EMBL" id="MET4723845.1"/>
    </source>
</evidence>
<evidence type="ECO:0000256" key="8">
    <source>
        <dbReference type="SAM" id="SignalP"/>
    </source>
</evidence>
<dbReference type="GeneID" id="64067979"/>
<evidence type="ECO:0000256" key="6">
    <source>
        <dbReference type="ARBA" id="ARBA00023316"/>
    </source>
</evidence>
<organism evidence="10 11">
    <name type="scientific">Bradyrhizobium japonicum</name>
    <dbReference type="NCBI Taxonomy" id="375"/>
    <lineage>
        <taxon>Bacteria</taxon>
        <taxon>Pseudomonadati</taxon>
        <taxon>Pseudomonadota</taxon>
        <taxon>Alphaproteobacteria</taxon>
        <taxon>Hyphomicrobiales</taxon>
        <taxon>Nitrobacteraceae</taxon>
        <taxon>Bradyrhizobium</taxon>
    </lineage>
</organism>
<evidence type="ECO:0000256" key="7">
    <source>
        <dbReference type="SAM" id="MobiDB-lite"/>
    </source>
</evidence>
<keyword evidence="11" id="KW-1185">Reference proteome</keyword>
<feature type="chain" id="PRO_5047104609" description="L,D-TPase catalytic domain-containing protein" evidence="8">
    <location>
        <begin position="21"/>
        <end position="113"/>
    </location>
</feature>
<comment type="caution">
    <text evidence="10">The sequence shown here is derived from an EMBL/GenBank/DDBJ whole genome shotgun (WGS) entry which is preliminary data.</text>
</comment>
<dbReference type="CDD" id="cd16913">
    <property type="entry name" value="YkuD_like"/>
    <property type="match status" value="1"/>
</dbReference>
<dbReference type="InterPro" id="IPR005490">
    <property type="entry name" value="LD_TPept_cat_dom"/>
</dbReference>
<keyword evidence="6" id="KW-0961">Cell wall biogenesis/degradation</keyword>
<dbReference type="Gene3D" id="2.40.440.10">
    <property type="entry name" value="L,D-transpeptidase catalytic domain-like"/>
    <property type="match status" value="1"/>
</dbReference>
<evidence type="ECO:0000256" key="2">
    <source>
        <dbReference type="ARBA" id="ARBA00005992"/>
    </source>
</evidence>
<proteinExistence type="inferred from homology"/>
<evidence type="ECO:0000259" key="9">
    <source>
        <dbReference type="Pfam" id="PF03734"/>
    </source>
</evidence>
<feature type="compositionally biased region" description="Basic and acidic residues" evidence="7">
    <location>
        <begin position="64"/>
        <end position="82"/>
    </location>
</feature>
<name>A0ABV2S3T9_BRAJP</name>
<dbReference type="InterPro" id="IPR038063">
    <property type="entry name" value="Transpep_catalytic_dom"/>
</dbReference>
<evidence type="ECO:0000256" key="3">
    <source>
        <dbReference type="ARBA" id="ARBA00022679"/>
    </source>
</evidence>